<accession>A0AAV7HPI3</accession>
<name>A0AAV7HPI3_DENCH</name>
<dbReference type="AlphaFoldDB" id="A0AAV7HPI3"/>
<keyword evidence="2" id="KW-1185">Reference proteome</keyword>
<dbReference type="EMBL" id="JAGFBR010000002">
    <property type="protein sequence ID" value="KAH0469538.1"/>
    <property type="molecule type" value="Genomic_DNA"/>
</dbReference>
<sequence>MSFPPFVIIANLWAISKKECASLHLHLAKEPTTTLKPVTAVDMDTSRLTPLVATHPMVKHIVDVAPFVHASITAQETVDIPNILNGNPMLPPVVGSFDVHRVEINVPCGDVVDLSILVPLGLAELVLVPNNMDVSNKVLIVDINTASSDF</sequence>
<protein>
    <submittedName>
        <fullName evidence="1">Uncharacterized protein</fullName>
    </submittedName>
</protein>
<organism evidence="1 2">
    <name type="scientific">Dendrobium chrysotoxum</name>
    <name type="common">Orchid</name>
    <dbReference type="NCBI Taxonomy" id="161865"/>
    <lineage>
        <taxon>Eukaryota</taxon>
        <taxon>Viridiplantae</taxon>
        <taxon>Streptophyta</taxon>
        <taxon>Embryophyta</taxon>
        <taxon>Tracheophyta</taxon>
        <taxon>Spermatophyta</taxon>
        <taxon>Magnoliopsida</taxon>
        <taxon>Liliopsida</taxon>
        <taxon>Asparagales</taxon>
        <taxon>Orchidaceae</taxon>
        <taxon>Epidendroideae</taxon>
        <taxon>Malaxideae</taxon>
        <taxon>Dendrobiinae</taxon>
        <taxon>Dendrobium</taxon>
    </lineage>
</organism>
<evidence type="ECO:0000313" key="2">
    <source>
        <dbReference type="Proteomes" id="UP000775213"/>
    </source>
</evidence>
<gene>
    <name evidence="1" type="ORF">IEQ34_001096</name>
</gene>
<proteinExistence type="predicted"/>
<comment type="caution">
    <text evidence="1">The sequence shown here is derived from an EMBL/GenBank/DDBJ whole genome shotgun (WGS) entry which is preliminary data.</text>
</comment>
<evidence type="ECO:0000313" key="1">
    <source>
        <dbReference type="EMBL" id="KAH0469538.1"/>
    </source>
</evidence>
<dbReference type="Proteomes" id="UP000775213">
    <property type="component" value="Unassembled WGS sequence"/>
</dbReference>
<reference evidence="1 2" key="1">
    <citation type="journal article" date="2021" name="Hortic Res">
        <title>Chromosome-scale assembly of the Dendrobium chrysotoxum genome enhances the understanding of orchid evolution.</title>
        <authorList>
            <person name="Zhang Y."/>
            <person name="Zhang G.Q."/>
            <person name="Zhang D."/>
            <person name="Liu X.D."/>
            <person name="Xu X.Y."/>
            <person name="Sun W.H."/>
            <person name="Yu X."/>
            <person name="Zhu X."/>
            <person name="Wang Z.W."/>
            <person name="Zhao X."/>
            <person name="Zhong W.Y."/>
            <person name="Chen H."/>
            <person name="Yin W.L."/>
            <person name="Huang T."/>
            <person name="Niu S.C."/>
            <person name="Liu Z.J."/>
        </authorList>
    </citation>
    <scope>NUCLEOTIDE SEQUENCE [LARGE SCALE GENOMIC DNA]</scope>
    <source>
        <strain evidence="1">Lindl</strain>
    </source>
</reference>